<dbReference type="GO" id="GO:0015562">
    <property type="term" value="F:efflux transmembrane transporter activity"/>
    <property type="evidence" value="ECO:0007669"/>
    <property type="project" value="InterPro"/>
</dbReference>
<dbReference type="Pfam" id="PF02321">
    <property type="entry name" value="OEP"/>
    <property type="match status" value="2"/>
</dbReference>
<dbReference type="AlphaFoldDB" id="A0A2M7FZ82"/>
<feature type="coiled-coil region" evidence="8">
    <location>
        <begin position="400"/>
        <end position="438"/>
    </location>
</feature>
<evidence type="ECO:0000256" key="2">
    <source>
        <dbReference type="ARBA" id="ARBA00007613"/>
    </source>
</evidence>
<keyword evidence="4" id="KW-1134">Transmembrane beta strand</keyword>
<keyword evidence="6" id="KW-0472">Membrane</keyword>
<evidence type="ECO:0000256" key="4">
    <source>
        <dbReference type="ARBA" id="ARBA00022452"/>
    </source>
</evidence>
<keyword evidence="5" id="KW-0812">Transmembrane</keyword>
<gene>
    <name evidence="9" type="ORF">COW36_20125</name>
</gene>
<dbReference type="EMBL" id="PFFQ01000056">
    <property type="protein sequence ID" value="PIW14716.1"/>
    <property type="molecule type" value="Genomic_DNA"/>
</dbReference>
<organism evidence="9 10">
    <name type="scientific">bacterium (Candidatus Blackallbacteria) CG17_big_fil_post_rev_8_21_14_2_50_48_46</name>
    <dbReference type="NCBI Taxonomy" id="2014261"/>
    <lineage>
        <taxon>Bacteria</taxon>
        <taxon>Candidatus Blackallbacteria</taxon>
    </lineage>
</organism>
<proteinExistence type="inferred from homology"/>
<evidence type="ECO:0000256" key="8">
    <source>
        <dbReference type="SAM" id="Coils"/>
    </source>
</evidence>
<dbReference type="GO" id="GO:0009279">
    <property type="term" value="C:cell outer membrane"/>
    <property type="evidence" value="ECO:0007669"/>
    <property type="project" value="UniProtKB-SubCell"/>
</dbReference>
<protein>
    <recommendedName>
        <fullName evidence="11">TolC family protein</fullName>
    </recommendedName>
</protein>
<name>A0A2M7FZ82_9BACT</name>
<evidence type="ECO:0000313" key="9">
    <source>
        <dbReference type="EMBL" id="PIW14716.1"/>
    </source>
</evidence>
<evidence type="ECO:0000256" key="6">
    <source>
        <dbReference type="ARBA" id="ARBA00023136"/>
    </source>
</evidence>
<dbReference type="GO" id="GO:0015288">
    <property type="term" value="F:porin activity"/>
    <property type="evidence" value="ECO:0007669"/>
    <property type="project" value="TreeGrafter"/>
</dbReference>
<comment type="caution">
    <text evidence="9">The sequence shown here is derived from an EMBL/GenBank/DDBJ whole genome shotgun (WGS) entry which is preliminary data.</text>
</comment>
<keyword evidence="8" id="KW-0175">Coiled coil</keyword>
<dbReference type="Proteomes" id="UP000231019">
    <property type="component" value="Unassembled WGS sequence"/>
</dbReference>
<dbReference type="InterPro" id="IPR051906">
    <property type="entry name" value="TolC-like"/>
</dbReference>
<accession>A0A2M7FZ82</accession>
<comment type="subcellular location">
    <subcellularLocation>
        <location evidence="1">Cell outer membrane</location>
    </subcellularLocation>
</comment>
<reference evidence="9 10" key="1">
    <citation type="submission" date="2017-09" db="EMBL/GenBank/DDBJ databases">
        <title>Depth-based differentiation of microbial function through sediment-hosted aquifers and enrichment of novel symbionts in the deep terrestrial subsurface.</title>
        <authorList>
            <person name="Probst A.J."/>
            <person name="Ladd B."/>
            <person name="Jarett J.K."/>
            <person name="Geller-Mcgrath D.E."/>
            <person name="Sieber C.M."/>
            <person name="Emerson J.B."/>
            <person name="Anantharaman K."/>
            <person name="Thomas B.C."/>
            <person name="Malmstrom R."/>
            <person name="Stieglmeier M."/>
            <person name="Klingl A."/>
            <person name="Woyke T."/>
            <person name="Ryan C.M."/>
            <person name="Banfield J.F."/>
        </authorList>
    </citation>
    <scope>NUCLEOTIDE SEQUENCE [LARGE SCALE GENOMIC DNA]</scope>
    <source>
        <strain evidence="9">CG17_big_fil_post_rev_8_21_14_2_50_48_46</strain>
    </source>
</reference>
<keyword evidence="7" id="KW-0998">Cell outer membrane</keyword>
<dbReference type="PANTHER" id="PTHR30026:SF23">
    <property type="entry name" value="TO APRF-PUTATIVE OUTER MEMBRANE EFFLUX PROTEIN OR SECRETED ALKALINE PHOSPHATASE-RELATED"/>
    <property type="match status" value="1"/>
</dbReference>
<dbReference type="Gene3D" id="1.20.1600.10">
    <property type="entry name" value="Outer membrane efflux proteins (OEP)"/>
    <property type="match status" value="1"/>
</dbReference>
<sequence length="516" mass="57565">MEKLNPIPPIPPGDLNCLRRKPMPKRLLAASVLSLVLAVLPVSAAELPLNLQTCIEMALKANLGLQVSRLDPAISQMELAQQRAQFGLKAGAQAGLNQNVSPTNTSFISGASVLNQTRQNYSLFLEQSLATGGNLRLELDQNVQETNSTRADLNPAYTPQLALNLSHPLLRNSLNGLRQISVKENSLKSAAWNYKAQAIDTVAAVQDAYWNLVFYRERMRVQERSLKILEDLLQMNQEKMKAGFMSRIDLLQTEANIASRRANLLDARRNLENTQDQLKQLLNPGAKESLVQWDSELLPADQPQFKPYAVGLEASYKTALSSRPDYLIQELSLNNSQLQEEIAGQNRLPQLNLQGSSGLQSLDGSFSNSLSKMFGLQTYFWSLGLNFEMPVIGNSFETQYQQAVLVRQQQETRLRDLRQQILREIRQATRNVEMTAQQVAATGLAKQLAEEQLKAQTEKLNLGLTTNFQVLQFQSDFEQASLAEVNAVIEHIRAINRLQKAEGTLLEAVGISWAQS</sequence>
<evidence type="ECO:0008006" key="11">
    <source>
        <dbReference type="Google" id="ProtNLM"/>
    </source>
</evidence>
<dbReference type="PANTHER" id="PTHR30026">
    <property type="entry name" value="OUTER MEMBRANE PROTEIN TOLC"/>
    <property type="match status" value="1"/>
</dbReference>
<evidence type="ECO:0000256" key="1">
    <source>
        <dbReference type="ARBA" id="ARBA00004442"/>
    </source>
</evidence>
<evidence type="ECO:0000256" key="3">
    <source>
        <dbReference type="ARBA" id="ARBA00022448"/>
    </source>
</evidence>
<dbReference type="InterPro" id="IPR003423">
    <property type="entry name" value="OMP_efflux"/>
</dbReference>
<evidence type="ECO:0000256" key="7">
    <source>
        <dbReference type="ARBA" id="ARBA00023237"/>
    </source>
</evidence>
<dbReference type="GO" id="GO:1990281">
    <property type="term" value="C:efflux pump complex"/>
    <property type="evidence" value="ECO:0007669"/>
    <property type="project" value="TreeGrafter"/>
</dbReference>
<evidence type="ECO:0000313" key="10">
    <source>
        <dbReference type="Proteomes" id="UP000231019"/>
    </source>
</evidence>
<dbReference type="SUPFAM" id="SSF56954">
    <property type="entry name" value="Outer membrane efflux proteins (OEP)"/>
    <property type="match status" value="1"/>
</dbReference>
<evidence type="ECO:0000256" key="5">
    <source>
        <dbReference type="ARBA" id="ARBA00022692"/>
    </source>
</evidence>
<keyword evidence="3" id="KW-0813">Transport</keyword>
<comment type="similarity">
    <text evidence="2">Belongs to the outer membrane factor (OMF) (TC 1.B.17) family.</text>
</comment>